<gene>
    <name evidence="1" type="ordered locus">NEQ357</name>
</gene>
<dbReference type="HOGENOM" id="CLU_1792171_0_0_2"/>
<proteinExistence type="predicted"/>
<dbReference type="STRING" id="228908.NEQ357"/>
<dbReference type="KEGG" id="neq:NEQ357"/>
<evidence type="ECO:0000313" key="2">
    <source>
        <dbReference type="Proteomes" id="UP000000578"/>
    </source>
</evidence>
<protein>
    <submittedName>
        <fullName evidence="1">NEQ357</fullName>
    </submittedName>
</protein>
<dbReference type="BioCyc" id="NEQU228908:GJB6-384-MONOMER"/>
<sequence length="144" mass="16602">MYKLYPIEVAKNKIGEKVLIAGICIERNDYILIDDGTETIKCYPRKADVDIGDYVLVAGKVGEDIIFVDGMGKISKQLYEYLKEHIEQEDRDLRNKILEYIDINDGATLEQIVKVFGEEAKKHIQKLLARGEIYEYEPGKFKKI</sequence>
<dbReference type="AlphaFoldDB" id="Q74N02"/>
<evidence type="ECO:0000313" key="1">
    <source>
        <dbReference type="EMBL" id="AAR39207.1"/>
    </source>
</evidence>
<accession>Q74N02</accession>
<dbReference type="EMBL" id="AE017199">
    <property type="protein sequence ID" value="AAR39207.1"/>
    <property type="molecule type" value="Genomic_DNA"/>
</dbReference>
<dbReference type="Proteomes" id="UP000000578">
    <property type="component" value="Chromosome"/>
</dbReference>
<dbReference type="EnsemblBacteria" id="AAR39207">
    <property type="protein sequence ID" value="AAR39207"/>
    <property type="gene ID" value="NEQ357"/>
</dbReference>
<reference evidence="1 2" key="1">
    <citation type="journal article" date="2003" name="Proc. Natl. Acad. Sci. U.S.A.">
        <title>The genome of Nanoarchaeum equitans: insights into early archaeal evolution and derived parasitism.</title>
        <authorList>
            <person name="Waters E."/>
            <person name="Hohn M.J."/>
            <person name="Ahel I."/>
            <person name="Graham D.E."/>
            <person name="Adams M.D."/>
            <person name="Barnstead M."/>
            <person name="Beeson K.Y."/>
            <person name="Bibbs L."/>
            <person name="Bolanos R."/>
            <person name="Keller M."/>
            <person name="Kretz K."/>
            <person name="Lin X."/>
            <person name="Mathur E."/>
            <person name="Ni J."/>
            <person name="Podar M."/>
            <person name="Richardson T."/>
            <person name="Sutton G.G."/>
            <person name="Simon M."/>
            <person name="Soll D."/>
            <person name="Stetter K.O."/>
            <person name="Short J.M."/>
            <person name="Noordewier M."/>
        </authorList>
    </citation>
    <scope>NUCLEOTIDE SEQUENCE [LARGE SCALE GENOMIC DNA]</scope>
    <source>
        <strain evidence="1 2">Kin4-M</strain>
    </source>
</reference>
<name>Q74N02_NANEQ</name>
<keyword evidence="2" id="KW-1185">Reference proteome</keyword>
<organism evidence="1 2">
    <name type="scientific">Nanoarchaeum equitans (strain Kin4-M)</name>
    <dbReference type="NCBI Taxonomy" id="228908"/>
    <lineage>
        <taxon>Archaea</taxon>
        <taxon>Nanobdellota</taxon>
        <taxon>Candidatus Nanoarchaeia</taxon>
        <taxon>Nanoarchaeales</taxon>
        <taxon>Nanoarchaeaceae</taxon>
        <taxon>Nanoarchaeum</taxon>
    </lineage>
</organism>